<protein>
    <submittedName>
        <fullName evidence="1">Uncharacterized protein</fullName>
    </submittedName>
</protein>
<dbReference type="RefSeq" id="WP_004582891.1">
    <property type="nucleotide sequence ID" value="NZ_AP028878.1"/>
</dbReference>
<sequence length="155" mass="16724">MNLNLGSFSANVIELGYVGPYSAYPVQIPILCDSNSIMANQKLGVGYSGDAYANAFTLPVEITEQGGTVVSGGEQMTFKNGATATDYPIGDDVNDYLSPPAGFTGWMRSTHERKLADESTATWTVEYQITDGEIIVSVAKNVRSRATRKFPKRVA</sequence>
<dbReference type="Proteomes" id="UP000013165">
    <property type="component" value="Unassembled WGS sequence"/>
</dbReference>
<comment type="caution">
    <text evidence="1">The sequence shown here is derived from an EMBL/GenBank/DDBJ whole genome shotgun (WGS) entry which is preliminary data.</text>
</comment>
<accession>N6WZG1</accession>
<proteinExistence type="predicted"/>
<dbReference type="STRING" id="626887.J057_01730"/>
<dbReference type="EMBL" id="APLQ01000008">
    <property type="protein sequence ID" value="ENO16951.1"/>
    <property type="molecule type" value="Genomic_DNA"/>
</dbReference>
<gene>
    <name evidence="1" type="ORF">J057_01730</name>
</gene>
<dbReference type="PATRIC" id="fig|626887.3.peg.326"/>
<organism evidence="1 2">
    <name type="scientific">Marinobacter nanhaiticus D15-8W</name>
    <dbReference type="NCBI Taxonomy" id="626887"/>
    <lineage>
        <taxon>Bacteria</taxon>
        <taxon>Pseudomonadati</taxon>
        <taxon>Pseudomonadota</taxon>
        <taxon>Gammaproteobacteria</taxon>
        <taxon>Pseudomonadales</taxon>
        <taxon>Marinobacteraceae</taxon>
        <taxon>Marinobacter</taxon>
    </lineage>
</organism>
<keyword evidence="2" id="KW-1185">Reference proteome</keyword>
<reference evidence="1 2" key="1">
    <citation type="journal article" date="2013" name="Genome Announc.">
        <title>Genome Sequence of the Polycyclic Aromatic Hydrocarbon-Degrading Bacterium Strain Marinobacter nanhaiticus D15-8WT.</title>
        <authorList>
            <person name="Cui Z."/>
            <person name="Gao W."/>
            <person name="Li Q."/>
            <person name="Xu G."/>
            <person name="Zheng L."/>
        </authorList>
    </citation>
    <scope>NUCLEOTIDE SEQUENCE [LARGE SCALE GENOMIC DNA]</scope>
    <source>
        <strain evidence="1 2">D15-8W</strain>
    </source>
</reference>
<evidence type="ECO:0000313" key="1">
    <source>
        <dbReference type="EMBL" id="ENO16951.1"/>
    </source>
</evidence>
<evidence type="ECO:0000313" key="2">
    <source>
        <dbReference type="Proteomes" id="UP000013165"/>
    </source>
</evidence>
<dbReference type="HOGENOM" id="CLU_1693395_0_0_6"/>
<name>N6WZG1_9GAMM</name>
<dbReference type="AlphaFoldDB" id="N6WZG1"/>